<evidence type="ECO:0000256" key="1">
    <source>
        <dbReference type="SAM" id="Phobius"/>
    </source>
</evidence>
<feature type="transmembrane region" description="Helical" evidence="1">
    <location>
        <begin position="27"/>
        <end position="49"/>
    </location>
</feature>
<gene>
    <name evidence="2" type="ORF">FOZ62_030972</name>
</gene>
<dbReference type="Proteomes" id="UP000574390">
    <property type="component" value="Unassembled WGS sequence"/>
</dbReference>
<dbReference type="EMBL" id="JABANM010004467">
    <property type="protein sequence ID" value="KAF4749206.1"/>
    <property type="molecule type" value="Genomic_DNA"/>
</dbReference>
<proteinExistence type="predicted"/>
<accession>A0A7J6TXS9</accession>
<organism evidence="2 3">
    <name type="scientific">Perkinsus olseni</name>
    <name type="common">Perkinsus atlanticus</name>
    <dbReference type="NCBI Taxonomy" id="32597"/>
    <lineage>
        <taxon>Eukaryota</taxon>
        <taxon>Sar</taxon>
        <taxon>Alveolata</taxon>
        <taxon>Perkinsozoa</taxon>
        <taxon>Perkinsea</taxon>
        <taxon>Perkinsida</taxon>
        <taxon>Perkinsidae</taxon>
        <taxon>Perkinsus</taxon>
    </lineage>
</organism>
<evidence type="ECO:0000313" key="3">
    <source>
        <dbReference type="Proteomes" id="UP000574390"/>
    </source>
</evidence>
<name>A0A7J6TXS9_PEROL</name>
<comment type="caution">
    <text evidence="2">The sequence shown here is derived from an EMBL/GenBank/DDBJ whole genome shotgun (WGS) entry which is preliminary data.</text>
</comment>
<protein>
    <submittedName>
        <fullName evidence="2">Uncharacterized protein</fullName>
    </submittedName>
</protein>
<sequence length="420" mass="46882">MCTQSVSLTAHLLLALSQNLPQSFSRSIMFVLIATSTILLTIAFVLHGCDADAVQQILRGQSTSQSATTTLAPQAGGSSVSQGTCSGKNLGTYSWDQSFWRAGNRDLLNFLESDTGLAWNCGDVYINIADYSNWRSIAEPENLLAFARAFRQLSGAGSRVLWMTYGDVVERNGVKMKEFVATFEQWLHDYVDSDTIRQIMPIGLSYDVEHVDPKLVRDALIEAKNMKARLTSQLGYPSGSVLLQATIQGAEDEEGTRYVMEHTDSALMMLYRNYINDPTGKYQEDSNIVNRMYWMLTAQCADCLKDDYFPHAKITVMVEASCKMGRGCGKLSFCAHDGPGAQGGVEYMWNILTEMDRIMQDPVEGYMTPARHAALFNPDTPFAVHDFKWSRCFYGESFYTSMGYDDCDSYNTMAGICRTK</sequence>
<keyword evidence="1" id="KW-0812">Transmembrane</keyword>
<keyword evidence="1" id="KW-1133">Transmembrane helix</keyword>
<evidence type="ECO:0000313" key="2">
    <source>
        <dbReference type="EMBL" id="KAF4749206.1"/>
    </source>
</evidence>
<reference evidence="2 3" key="1">
    <citation type="submission" date="2020-04" db="EMBL/GenBank/DDBJ databases">
        <title>Perkinsus olseni comparative genomics.</title>
        <authorList>
            <person name="Bogema D.R."/>
        </authorList>
    </citation>
    <scope>NUCLEOTIDE SEQUENCE [LARGE SCALE GENOMIC DNA]</scope>
    <source>
        <strain evidence="2">ATCC PRA-205</strain>
    </source>
</reference>
<keyword evidence="1" id="KW-0472">Membrane</keyword>
<dbReference type="AlphaFoldDB" id="A0A7J6TXS9"/>